<evidence type="ECO:0000313" key="1">
    <source>
        <dbReference type="EMBL" id="KAI4867259.1"/>
    </source>
</evidence>
<accession>A0ACB9Z768</accession>
<proteinExistence type="predicted"/>
<dbReference type="EMBL" id="MU393449">
    <property type="protein sequence ID" value="KAI4867259.1"/>
    <property type="molecule type" value="Genomic_DNA"/>
</dbReference>
<reference evidence="1 2" key="1">
    <citation type="journal article" date="2022" name="New Phytol.">
        <title>Ecological generalism drives hyperdiversity of secondary metabolite gene clusters in xylarialean endophytes.</title>
        <authorList>
            <person name="Franco M.E.E."/>
            <person name="Wisecaver J.H."/>
            <person name="Arnold A.E."/>
            <person name="Ju Y.M."/>
            <person name="Slot J.C."/>
            <person name="Ahrendt S."/>
            <person name="Moore L.P."/>
            <person name="Eastman K.E."/>
            <person name="Scott K."/>
            <person name="Konkel Z."/>
            <person name="Mondo S.J."/>
            <person name="Kuo A."/>
            <person name="Hayes R.D."/>
            <person name="Haridas S."/>
            <person name="Andreopoulos B."/>
            <person name="Riley R."/>
            <person name="LaButti K."/>
            <person name="Pangilinan J."/>
            <person name="Lipzen A."/>
            <person name="Amirebrahimi M."/>
            <person name="Yan J."/>
            <person name="Adam C."/>
            <person name="Keymanesh K."/>
            <person name="Ng V."/>
            <person name="Louie K."/>
            <person name="Northen T."/>
            <person name="Drula E."/>
            <person name="Henrissat B."/>
            <person name="Hsieh H.M."/>
            <person name="Youens-Clark K."/>
            <person name="Lutzoni F."/>
            <person name="Miadlikowska J."/>
            <person name="Eastwood D.C."/>
            <person name="Hamelin R.C."/>
            <person name="Grigoriev I.V."/>
            <person name="U'Ren J.M."/>
        </authorList>
    </citation>
    <scope>NUCLEOTIDE SEQUENCE [LARGE SCALE GENOMIC DNA]</scope>
    <source>
        <strain evidence="1 2">CBS 119005</strain>
    </source>
</reference>
<protein>
    <submittedName>
        <fullName evidence="1">Family 18 glycosyl hydrolase</fullName>
    </submittedName>
</protein>
<sequence>MFLQPNALFVQCLLIIVSFFPRNVNSRPTESYNDGYSGAVCRNEAFHPFDYSVKPARSPSEPICAVVDTRDLLLTRQATEQEDYSCGEGRPCRNGACCPKETGWCNYGPEACGTTGTSPNDVCWSNCDAKAECGRNSDPPGKECPLNVCCSAFGFCGMTEEFCKVTDDDETSCQSNCKQPSSGKTDGDVRKRVVGYYEAWVNDRACNGMSIDQIPVGALTHLMFSFGYVTPGDFQVVPMDDLDPNLFNKMAALKRKNKALKVMVALGGWTFNDPGPTQQVFHDVASSKANRSKFIANLLSFLRQYAFDGVDFDWEYPGADDRGGAEEDGENFTLLIKELKEAIANQPIEYVVSFTTPTSYWYLRHFDIKGSANAADFVNIMSNLHGIWDSWNPIGSNVLAHSNLTEIKLALDLYWRNDIPPEKLNLGIGFYGRSFQLTDPSCYKPGCQFRGGASPGSCTKNSGTLAYREIVDIIDKKKLKPYYEKEHAVKYIVWDQDQWVSYDDEETIEAKIKFANDQGLGGVLIWSVDQDTDDLKALSAVVGQDSIALSLKRRTAEDAACCYTTDCGGHCRSGFKKVTSQPCGGAQFLTRHSTEEDSELCCPLTSFPDPDQCTWRGQAPPCNGRCHDGEALLELNRWGSGAYCEDGNKAYCCTVPQGKNNDCYWSGMGQDCRNGDQPLTFAGTFLSDIADVAQFFGLVGQVLSEALDDADMALREKYCCPPADLDTWKNCEWKGEPGSCFDNHCDANTQVQLTTNRYGFGQSCSPRLERARVFCCDPPDGETLFLPVPLEDLFPNPPTGDDVDTDFDLNVDNTWGDGQPDTGTDDDPDEAAFQFYVLAAPDEIQTSLVKRDGSHWDVFNCNDAVNVSEESNCDHIRRGHGVPGTILQMPKGCGSGKYAVAVDMAASKNQSLPQHIRKRKLRHSPIIYDLTFDYDFSRVPRDFGETQMRVDFSNQEGYWDNVVAATASKKHKVKRSLQEVNGNHKRWLEEEWRDDMHFGALSREDLHKRWFGSDVLDWLSGLLDINIKKEKRHDYEEDVSVIILQEDWTCERPNTKFQAKLDAVATASLKMSSSFGFTLITTLRPPPLDLSKSFLHFDNEGIIEAIFTIDALARVDWDSKDFPLGPPIPFPGGSFKIPGIMTIGPELILQARLKAGIKVEGHVEARVTLADWEIRQTYPQQTDEYDPKTEDPPKRDMNNQGLLQPMFDASVEASGFGIDFADYWDVGRASADLVADGWVRMRAKSDLVGGDCAFGYGIDAGVVLLAQATAPDYFDWHPEPLPLGRLEGTIVPKDGEWECLTADNIKRTIDTPGHNNSNSLVTRSSLHPGLNKRLVPYGPVIKLPSAEKLCPNKGGAAGVTPCSQTFAVDGMYADSDDIGSFTRRSLDYTLLNTTEGDVESLHLHQWVERLSKTPLSICDGDAKMLVKFPNYDTNGDIYDNENWGDCNNYEFGKQPAKQDVLRPNGNTERYVVEHVLEAQLMQRFFKDVSNRAADSVCKKLKAGGFEKNTIINGEEIFPIYHVGSGYPSLDTKEEMMFIIEPVNLVKENIWKGNNIPGENDMKKAVATEDDVPRAIRSMKNALMTYKYMKMKEVGDILIKQANRVGDKFDEAEKGMVDANRGYVAQDLGTRWKSYVKGQFSVVMGKLDAFVENWMPKIEKVLEGMKPEEDSDTRKELRTRIEKLREAVDNTKGTWSNPFP</sequence>
<keyword evidence="1" id="KW-0378">Hydrolase</keyword>
<organism evidence="1 2">
    <name type="scientific">Hypoxylon rubiginosum</name>
    <dbReference type="NCBI Taxonomy" id="110542"/>
    <lineage>
        <taxon>Eukaryota</taxon>
        <taxon>Fungi</taxon>
        <taxon>Dikarya</taxon>
        <taxon>Ascomycota</taxon>
        <taxon>Pezizomycotina</taxon>
        <taxon>Sordariomycetes</taxon>
        <taxon>Xylariomycetidae</taxon>
        <taxon>Xylariales</taxon>
        <taxon>Hypoxylaceae</taxon>
        <taxon>Hypoxylon</taxon>
    </lineage>
</organism>
<gene>
    <name evidence="1" type="ORF">F4820DRAFT_457092</name>
</gene>
<comment type="caution">
    <text evidence="1">The sequence shown here is derived from an EMBL/GenBank/DDBJ whole genome shotgun (WGS) entry which is preliminary data.</text>
</comment>
<name>A0ACB9Z768_9PEZI</name>
<evidence type="ECO:0000313" key="2">
    <source>
        <dbReference type="Proteomes" id="UP001497700"/>
    </source>
</evidence>
<dbReference type="Proteomes" id="UP001497700">
    <property type="component" value="Unassembled WGS sequence"/>
</dbReference>
<keyword evidence="2" id="KW-1185">Reference proteome</keyword>